<dbReference type="Gene3D" id="1.10.260.40">
    <property type="entry name" value="lambda repressor-like DNA-binding domains"/>
    <property type="match status" value="1"/>
</dbReference>
<dbReference type="SMART" id="SM00354">
    <property type="entry name" value="HTH_LACI"/>
    <property type="match status" value="1"/>
</dbReference>
<dbReference type="InterPro" id="IPR000843">
    <property type="entry name" value="HTH_LacI"/>
</dbReference>
<organism evidence="5 6">
    <name type="scientific">Rhizobium viscosum</name>
    <name type="common">Arthrobacter viscosus</name>
    <dbReference type="NCBI Taxonomy" id="1673"/>
    <lineage>
        <taxon>Bacteria</taxon>
        <taxon>Pseudomonadati</taxon>
        <taxon>Pseudomonadota</taxon>
        <taxon>Alphaproteobacteria</taxon>
        <taxon>Hyphomicrobiales</taxon>
        <taxon>Rhizobiaceae</taxon>
        <taxon>Rhizobium/Agrobacterium group</taxon>
        <taxon>Rhizobium</taxon>
    </lineage>
</organism>
<evidence type="ECO:0000313" key="5">
    <source>
        <dbReference type="EMBL" id="MBE1507298.1"/>
    </source>
</evidence>
<dbReference type="Proteomes" id="UP000620262">
    <property type="component" value="Unassembled WGS sequence"/>
</dbReference>
<sequence length="351" mass="38433">MDQAKLAASRRAAQRVTLRTVAKALGLSVTTVSRALKDGPEVNRETIDLVKKAASDLGYRPNFGGINLRTGKTHAVGVIMPFHRDGEMNIVVASLIEGFCGAIKQLGYRTTVVPQFQADDPLATVRDLVEEGTVDGVILTHTRPQDDRVKYLLEVGMPFVTFGRTELLSKHPSIDIDHEEIGAAAAARLLDAGHKAPLLVAPSSQFTYSLQFIKGWTAEFNRRNQTVPDERMFFTATTPDSGKKIAVDALAKYPGVTSAFVASDEAALGFVSGLADLGRKVGENFSILTYSGSRLHDFYNPPLSTYYFPNFVIGQRLSDLLYRSMQGEPASSLSEIVRASFVERRSEFSLR</sequence>
<proteinExistence type="predicted"/>
<dbReference type="InterPro" id="IPR028082">
    <property type="entry name" value="Peripla_BP_I"/>
</dbReference>
<keyword evidence="3" id="KW-0804">Transcription</keyword>
<evidence type="ECO:0000259" key="4">
    <source>
        <dbReference type="PROSITE" id="PS50932"/>
    </source>
</evidence>
<dbReference type="PANTHER" id="PTHR30146">
    <property type="entry name" value="LACI-RELATED TRANSCRIPTIONAL REPRESSOR"/>
    <property type="match status" value="1"/>
</dbReference>
<dbReference type="CDD" id="cd01392">
    <property type="entry name" value="HTH_LacI"/>
    <property type="match status" value="1"/>
</dbReference>
<evidence type="ECO:0000256" key="1">
    <source>
        <dbReference type="ARBA" id="ARBA00023015"/>
    </source>
</evidence>
<feature type="domain" description="HTH lacI-type" evidence="4">
    <location>
        <begin position="16"/>
        <end position="70"/>
    </location>
</feature>
<evidence type="ECO:0000256" key="2">
    <source>
        <dbReference type="ARBA" id="ARBA00023125"/>
    </source>
</evidence>
<keyword evidence="1" id="KW-0805">Transcription regulation</keyword>
<dbReference type="InterPro" id="IPR001761">
    <property type="entry name" value="Peripla_BP/Lac1_sug-bd_dom"/>
</dbReference>
<comment type="caution">
    <text evidence="5">The sequence shown here is derived from an EMBL/GenBank/DDBJ whole genome shotgun (WGS) entry which is preliminary data.</text>
</comment>
<keyword evidence="6" id="KW-1185">Reference proteome</keyword>
<reference evidence="5 6" key="1">
    <citation type="submission" date="2020-10" db="EMBL/GenBank/DDBJ databases">
        <title>Sequencing the genomes of 1000 actinobacteria strains.</title>
        <authorList>
            <person name="Klenk H.-P."/>
        </authorList>
    </citation>
    <scope>NUCLEOTIDE SEQUENCE [LARGE SCALE GENOMIC DNA]</scope>
    <source>
        <strain evidence="5 6">DSM 7307</strain>
    </source>
</reference>
<dbReference type="PROSITE" id="PS50932">
    <property type="entry name" value="HTH_LACI_2"/>
    <property type="match status" value="1"/>
</dbReference>
<dbReference type="Gene3D" id="3.40.50.2300">
    <property type="match status" value="2"/>
</dbReference>
<dbReference type="InterPro" id="IPR010982">
    <property type="entry name" value="Lambda_DNA-bd_dom_sf"/>
</dbReference>
<keyword evidence="2" id="KW-0238">DNA-binding</keyword>
<gene>
    <name evidence="5" type="ORF">H4W29_004543</name>
</gene>
<name>A0ABR9IVQ3_RHIVS</name>
<dbReference type="SUPFAM" id="SSF53822">
    <property type="entry name" value="Periplasmic binding protein-like I"/>
    <property type="match status" value="1"/>
</dbReference>
<dbReference type="RefSeq" id="WP_192731052.1">
    <property type="nucleotide sequence ID" value="NZ_BAAAVL010000012.1"/>
</dbReference>
<dbReference type="EMBL" id="JADBEC010000002">
    <property type="protein sequence ID" value="MBE1507298.1"/>
    <property type="molecule type" value="Genomic_DNA"/>
</dbReference>
<protein>
    <submittedName>
        <fullName evidence="5">LacI family transcriptional regulator</fullName>
    </submittedName>
</protein>
<accession>A0ABR9IVQ3</accession>
<dbReference type="SUPFAM" id="SSF47413">
    <property type="entry name" value="lambda repressor-like DNA-binding domains"/>
    <property type="match status" value="1"/>
</dbReference>
<evidence type="ECO:0000313" key="6">
    <source>
        <dbReference type="Proteomes" id="UP000620262"/>
    </source>
</evidence>
<evidence type="ECO:0000256" key="3">
    <source>
        <dbReference type="ARBA" id="ARBA00023163"/>
    </source>
</evidence>
<dbReference type="Pfam" id="PF00356">
    <property type="entry name" value="LacI"/>
    <property type="match status" value="1"/>
</dbReference>
<dbReference type="PANTHER" id="PTHR30146:SF109">
    <property type="entry name" value="HTH-TYPE TRANSCRIPTIONAL REGULATOR GALS"/>
    <property type="match status" value="1"/>
</dbReference>
<dbReference type="Pfam" id="PF00532">
    <property type="entry name" value="Peripla_BP_1"/>
    <property type="match status" value="1"/>
</dbReference>